<evidence type="ECO:0000256" key="1">
    <source>
        <dbReference type="ARBA" id="ARBA00022737"/>
    </source>
</evidence>
<dbReference type="CDD" id="cd00051">
    <property type="entry name" value="EFh"/>
    <property type="match status" value="1"/>
</dbReference>
<evidence type="ECO:0000313" key="4">
    <source>
        <dbReference type="EMBL" id="KWX11600.1"/>
    </source>
</evidence>
<feature type="domain" description="EF-hand" evidence="3">
    <location>
        <begin position="121"/>
        <end position="153"/>
    </location>
</feature>
<accession>A0A132NND3</accession>
<dbReference type="InterPro" id="IPR011992">
    <property type="entry name" value="EF-hand-dom_pair"/>
</dbReference>
<organism evidence="4 5">
    <name type="scientific">Giardia duodenalis assemblage B</name>
    <dbReference type="NCBI Taxonomy" id="1394984"/>
    <lineage>
        <taxon>Eukaryota</taxon>
        <taxon>Metamonada</taxon>
        <taxon>Diplomonadida</taxon>
        <taxon>Hexamitidae</taxon>
        <taxon>Giardiinae</taxon>
        <taxon>Giardia</taxon>
    </lineage>
</organism>
<dbReference type="Proteomes" id="UP000070089">
    <property type="component" value="Unassembled WGS sequence"/>
</dbReference>
<name>A0A132NND3_GIAIN</name>
<feature type="domain" description="EF-hand" evidence="3">
    <location>
        <begin position="12"/>
        <end position="47"/>
    </location>
</feature>
<dbReference type="Gene3D" id="1.10.238.10">
    <property type="entry name" value="EF-hand"/>
    <property type="match status" value="2"/>
</dbReference>
<evidence type="ECO:0000313" key="5">
    <source>
        <dbReference type="Proteomes" id="UP000070089"/>
    </source>
</evidence>
<dbReference type="SMR" id="A0A132NND3"/>
<dbReference type="PROSITE" id="PS00018">
    <property type="entry name" value="EF_HAND_1"/>
    <property type="match status" value="3"/>
</dbReference>
<dbReference type="Pfam" id="PF13499">
    <property type="entry name" value="EF-hand_7"/>
    <property type="match status" value="2"/>
</dbReference>
<dbReference type="OrthoDB" id="26525at2759"/>
<dbReference type="GO" id="GO:0016460">
    <property type="term" value="C:myosin II complex"/>
    <property type="evidence" value="ECO:0007669"/>
    <property type="project" value="TreeGrafter"/>
</dbReference>
<dbReference type="GO" id="GO:0005509">
    <property type="term" value="F:calcium ion binding"/>
    <property type="evidence" value="ECO:0007669"/>
    <property type="project" value="InterPro"/>
</dbReference>
<dbReference type="InterPro" id="IPR002048">
    <property type="entry name" value="EF_hand_dom"/>
</dbReference>
<dbReference type="PROSITE" id="PS50222">
    <property type="entry name" value="EF_HAND_2"/>
    <property type="match status" value="4"/>
</dbReference>
<sequence length="153" mass="17275">MEGDMPINLPQETLEEFKEAFNLFDRNGDGNITTAELGTVMRSLGQNPTEADLADMINSIDTDGNGVISFVEFVRLMVTKSRNTDSEEELREAFRVFDRNGDGYVNAAELRHVLTHIGEKLDEDEVDDLLREADIDGEGQIKYADFVKILCRR</sequence>
<dbReference type="PANTHER" id="PTHR23048:SF45">
    <property type="entry name" value="CALMODULIN LIKE 4"/>
    <property type="match status" value="1"/>
</dbReference>
<dbReference type="AlphaFoldDB" id="A0A132NND3"/>
<evidence type="ECO:0000259" key="3">
    <source>
        <dbReference type="PROSITE" id="PS50222"/>
    </source>
</evidence>
<dbReference type="InterPro" id="IPR050230">
    <property type="entry name" value="CALM/Myosin/TropC-like"/>
</dbReference>
<dbReference type="PANTHER" id="PTHR23048">
    <property type="entry name" value="MYOSIN LIGHT CHAIN 1, 3"/>
    <property type="match status" value="1"/>
</dbReference>
<evidence type="ECO:0000256" key="2">
    <source>
        <dbReference type="ARBA" id="ARBA00022837"/>
    </source>
</evidence>
<dbReference type="FunFam" id="1.10.238.10:FF:000178">
    <property type="entry name" value="Calmodulin-2 A"/>
    <property type="match status" value="1"/>
</dbReference>
<keyword evidence="1" id="KW-0677">Repeat</keyword>
<dbReference type="InterPro" id="IPR018247">
    <property type="entry name" value="EF_Hand_1_Ca_BS"/>
</dbReference>
<keyword evidence="2" id="KW-0106">Calcium</keyword>
<comment type="caution">
    <text evidence="4">The sequence shown here is derived from an EMBL/GenBank/DDBJ whole genome shotgun (WGS) entry which is preliminary data.</text>
</comment>
<feature type="domain" description="EF-hand" evidence="3">
    <location>
        <begin position="48"/>
        <end position="83"/>
    </location>
</feature>
<gene>
    <name evidence="4" type="ORF">QR46_4440</name>
</gene>
<dbReference type="SUPFAM" id="SSF47473">
    <property type="entry name" value="EF-hand"/>
    <property type="match status" value="1"/>
</dbReference>
<dbReference type="SMART" id="SM00054">
    <property type="entry name" value="EFh"/>
    <property type="match status" value="4"/>
</dbReference>
<proteinExistence type="predicted"/>
<dbReference type="EMBL" id="JXTI01000171">
    <property type="protein sequence ID" value="KWX11600.1"/>
    <property type="molecule type" value="Genomic_DNA"/>
</dbReference>
<protein>
    <submittedName>
        <fullName evidence="4">Calmodulin/ calcium-binding protein/ EF-Hand superfamily protein</fullName>
    </submittedName>
</protein>
<feature type="domain" description="EF-hand" evidence="3">
    <location>
        <begin position="85"/>
        <end position="120"/>
    </location>
</feature>
<reference evidence="4 5" key="1">
    <citation type="journal article" date="2015" name="Mol. Biochem. Parasitol.">
        <title>Identification of polymorphic genes for use in assemblage B genotyping assays through comparative genomics of multiple assemblage B Giardia duodenalis isolates.</title>
        <authorList>
            <person name="Wielinga C."/>
            <person name="Thompson R.C."/>
            <person name="Monis P."/>
            <person name="Ryan U."/>
        </authorList>
    </citation>
    <scope>NUCLEOTIDE SEQUENCE [LARGE SCALE GENOMIC DNA]</scope>
    <source>
        <strain evidence="4 5">BAH15c1</strain>
    </source>
</reference>
<dbReference type="VEuPathDB" id="GiardiaDB:QR46_4440"/>